<accession>A0A9P4GUT5</accession>
<feature type="compositionally biased region" description="Polar residues" evidence="1">
    <location>
        <begin position="44"/>
        <end position="56"/>
    </location>
</feature>
<dbReference type="Pfam" id="PF06985">
    <property type="entry name" value="HET"/>
    <property type="match status" value="1"/>
</dbReference>
<keyword evidence="4" id="KW-1185">Reference proteome</keyword>
<sequence length="632" mass="70983">MGRGRGQGRHPRPLASRSISEILPKRSNTVFPGDSRSETGKAGTEQQPWEPTSSLDSTAHVIQTRASVSSASGVLGPKNYAYQRLVQETDFRLVRVLPQRTSKLKCEILHASLEHPPEYVAISYAWGDGVDTKRLVLGGVTIPVAASLHGALNAVRDKDNEILVWVDGLCIDQRNKDERALQVQLMGYIYSRAKYVAIWLGPDADDSQLATQLLVEVNKRRVSKQRIRAVENPDSAALLSLFKRDYWNRLWVVQEVFLARKKWVYCGSSKLPWEAYETVSNAFWGHVSDPQLRQGPSSFPNIASLVQLGANSLLEVLRACRNKFSENPRDKVFGVLGMLPEETRKELPIDYDQPVKALYIDVAAHIISSTGRLDVIRESIHFPVHVSSAGLPSWCPDWSHFVDIPALRERTFSAAGDTDADYEFHDNERRLQVSAIELGTIEATGVAVGTLCALEDYLMAFLHWRALLLDVTNINEDDENNLLFESFCRTLSLGQVPPKWEQQGWMTPSYHVFSSLIQKRLPRLLIDRGLKRYANMSVVNPEGQRMFVQKHFGDRMMGRTFCITENGLMGMGSGFMGKGDVVVVPFGCSTPILLRAEGRRNEFRYVGDVYIHGFMHGEALASGRPVKKYTLH</sequence>
<dbReference type="EMBL" id="ML976614">
    <property type="protein sequence ID" value="KAF1851755.1"/>
    <property type="molecule type" value="Genomic_DNA"/>
</dbReference>
<evidence type="ECO:0000313" key="3">
    <source>
        <dbReference type="EMBL" id="KAF1851755.1"/>
    </source>
</evidence>
<name>A0A9P4GUT5_9PLEO</name>
<dbReference type="InterPro" id="IPR052895">
    <property type="entry name" value="HetReg/Transcr_Mod"/>
</dbReference>
<dbReference type="GeneID" id="63844960"/>
<comment type="caution">
    <text evidence="3">The sequence shown here is derived from an EMBL/GenBank/DDBJ whole genome shotgun (WGS) entry which is preliminary data.</text>
</comment>
<dbReference type="PANTHER" id="PTHR24148">
    <property type="entry name" value="ANKYRIN REPEAT DOMAIN-CONTAINING PROTEIN 39 HOMOLOG-RELATED"/>
    <property type="match status" value="1"/>
</dbReference>
<feature type="domain" description="Heterokaryon incompatibility" evidence="2">
    <location>
        <begin position="119"/>
        <end position="255"/>
    </location>
</feature>
<dbReference type="OrthoDB" id="3548654at2759"/>
<protein>
    <submittedName>
        <fullName evidence="3">HET-domain-containing protein</fullName>
    </submittedName>
</protein>
<feature type="region of interest" description="Disordered" evidence="1">
    <location>
        <begin position="1"/>
        <end position="56"/>
    </location>
</feature>
<dbReference type="Proteomes" id="UP000800039">
    <property type="component" value="Unassembled WGS sequence"/>
</dbReference>
<evidence type="ECO:0000256" key="1">
    <source>
        <dbReference type="SAM" id="MobiDB-lite"/>
    </source>
</evidence>
<dbReference type="InterPro" id="IPR010730">
    <property type="entry name" value="HET"/>
</dbReference>
<evidence type="ECO:0000259" key="2">
    <source>
        <dbReference type="Pfam" id="PF06985"/>
    </source>
</evidence>
<gene>
    <name evidence="3" type="ORF">K460DRAFT_271126</name>
</gene>
<feature type="compositionally biased region" description="Basic residues" evidence="1">
    <location>
        <begin position="1"/>
        <end position="12"/>
    </location>
</feature>
<evidence type="ECO:0000313" key="4">
    <source>
        <dbReference type="Proteomes" id="UP000800039"/>
    </source>
</evidence>
<dbReference type="Pfam" id="PF26639">
    <property type="entry name" value="Het-6_barrel"/>
    <property type="match status" value="1"/>
</dbReference>
<dbReference type="PANTHER" id="PTHR24148:SF73">
    <property type="entry name" value="HET DOMAIN PROTEIN (AFU_ORTHOLOGUE AFUA_8G01020)"/>
    <property type="match status" value="1"/>
</dbReference>
<organism evidence="3 4">
    <name type="scientific">Cucurbitaria berberidis CBS 394.84</name>
    <dbReference type="NCBI Taxonomy" id="1168544"/>
    <lineage>
        <taxon>Eukaryota</taxon>
        <taxon>Fungi</taxon>
        <taxon>Dikarya</taxon>
        <taxon>Ascomycota</taxon>
        <taxon>Pezizomycotina</taxon>
        <taxon>Dothideomycetes</taxon>
        <taxon>Pleosporomycetidae</taxon>
        <taxon>Pleosporales</taxon>
        <taxon>Pleosporineae</taxon>
        <taxon>Cucurbitariaceae</taxon>
        <taxon>Cucurbitaria</taxon>
    </lineage>
</organism>
<dbReference type="RefSeq" id="XP_040794318.1">
    <property type="nucleotide sequence ID" value="XM_040927707.1"/>
</dbReference>
<proteinExistence type="predicted"/>
<reference evidence="3" key="1">
    <citation type="submission" date="2020-01" db="EMBL/GenBank/DDBJ databases">
        <authorList>
            <consortium name="DOE Joint Genome Institute"/>
            <person name="Haridas S."/>
            <person name="Albert R."/>
            <person name="Binder M."/>
            <person name="Bloem J."/>
            <person name="Labutti K."/>
            <person name="Salamov A."/>
            <person name="Andreopoulos B."/>
            <person name="Baker S.E."/>
            <person name="Barry K."/>
            <person name="Bills G."/>
            <person name="Bluhm B.H."/>
            <person name="Cannon C."/>
            <person name="Castanera R."/>
            <person name="Culley D.E."/>
            <person name="Daum C."/>
            <person name="Ezra D."/>
            <person name="Gonzalez J.B."/>
            <person name="Henrissat B."/>
            <person name="Kuo A."/>
            <person name="Liang C."/>
            <person name="Lipzen A."/>
            <person name="Lutzoni F."/>
            <person name="Magnuson J."/>
            <person name="Mondo S."/>
            <person name="Nolan M."/>
            <person name="Ohm R."/>
            <person name="Pangilinan J."/>
            <person name="Park H.-J."/>
            <person name="Ramirez L."/>
            <person name="Alfaro M."/>
            <person name="Sun H."/>
            <person name="Tritt A."/>
            <person name="Yoshinaga Y."/>
            <person name="Zwiers L.-H."/>
            <person name="Turgeon B.G."/>
            <person name="Goodwin S.B."/>
            <person name="Spatafora J.W."/>
            <person name="Crous P.W."/>
            <person name="Grigoriev I.V."/>
        </authorList>
    </citation>
    <scope>NUCLEOTIDE SEQUENCE</scope>
    <source>
        <strain evidence="3">CBS 394.84</strain>
    </source>
</reference>
<dbReference type="AlphaFoldDB" id="A0A9P4GUT5"/>